<evidence type="ECO:0000256" key="3">
    <source>
        <dbReference type="ARBA" id="ARBA00006263"/>
    </source>
</evidence>
<dbReference type="KEGG" id="fho:H9Q81_03370"/>
<comment type="caution">
    <text evidence="9">Lacks conserved residue(s) required for the propagation of feature annotation.</text>
</comment>
<keyword evidence="7 9" id="KW-1133">Transmembrane helix</keyword>
<comment type="subcellular location">
    <subcellularLocation>
        <location evidence="1 9">Cell membrane</location>
        <topology evidence="1 9">Multi-pass membrane protein</topology>
    </subcellularLocation>
</comment>
<feature type="transmembrane region" description="Helical" evidence="9">
    <location>
        <begin position="147"/>
        <end position="169"/>
    </location>
</feature>
<proteinExistence type="inferred from homology"/>
<evidence type="ECO:0000256" key="4">
    <source>
        <dbReference type="ARBA" id="ARBA00022475"/>
    </source>
</evidence>
<keyword evidence="4 9" id="KW-1003">Cell membrane</keyword>
<dbReference type="PANTHER" id="PTHR34308:SF1">
    <property type="entry name" value="COBALAMIN BIOSYNTHESIS PROTEIN CBIB"/>
    <property type="match status" value="1"/>
</dbReference>
<keyword evidence="5 9" id="KW-0169">Cobalamin biosynthesis</keyword>
<comment type="function">
    <text evidence="9">Converts cobyric acid to cobinamide by the addition of aminopropanol on the F carboxylic group.</text>
</comment>
<organism evidence="10 11">
    <name type="scientific">Fusobacterium hominis</name>
    <dbReference type="NCBI Taxonomy" id="2764326"/>
    <lineage>
        <taxon>Bacteria</taxon>
        <taxon>Fusobacteriati</taxon>
        <taxon>Fusobacteriota</taxon>
        <taxon>Fusobacteriia</taxon>
        <taxon>Fusobacteriales</taxon>
        <taxon>Fusobacteriaceae</taxon>
        <taxon>Fusobacterium</taxon>
    </lineage>
</organism>
<dbReference type="EMBL" id="CP060637">
    <property type="protein sequence ID" value="QNM16201.1"/>
    <property type="molecule type" value="Genomic_DNA"/>
</dbReference>
<keyword evidence="8 9" id="KW-0472">Membrane</keyword>
<dbReference type="InterPro" id="IPR004485">
    <property type="entry name" value="Cobalamin_biosynth_CobD/CbiB"/>
</dbReference>
<name>A0A7G9GZG9_9FUSO</name>
<dbReference type="GO" id="GO:0009236">
    <property type="term" value="P:cobalamin biosynthetic process"/>
    <property type="evidence" value="ECO:0007669"/>
    <property type="project" value="UniProtKB-UniRule"/>
</dbReference>
<evidence type="ECO:0000256" key="9">
    <source>
        <dbReference type="HAMAP-Rule" id="MF_00024"/>
    </source>
</evidence>
<dbReference type="GO" id="GO:0015420">
    <property type="term" value="F:ABC-type vitamin B12 transporter activity"/>
    <property type="evidence" value="ECO:0007669"/>
    <property type="project" value="UniProtKB-UniRule"/>
</dbReference>
<gene>
    <name evidence="9 10" type="primary">cobD</name>
    <name evidence="10" type="ORF">H9Q81_03370</name>
</gene>
<evidence type="ECO:0000256" key="8">
    <source>
        <dbReference type="ARBA" id="ARBA00023136"/>
    </source>
</evidence>
<dbReference type="NCBIfam" id="TIGR00380">
    <property type="entry name" value="cobal_cbiB"/>
    <property type="match status" value="1"/>
</dbReference>
<keyword evidence="11" id="KW-1185">Reference proteome</keyword>
<sequence length="321" mass="35841">MRVNFLIKYSIAYILDLILGDPHWFPHPVRFIGKLITMLEGLLYRFKCKKFTGGVLAVLTIAITFIVSFILAKISVVLEIFFLYTTLATKSLASEGFRVCKILVEGDMEKAKKELSYLVSRDTENMNVVQITRSVLETISENSVDGVIAPMFFAFLGSLFSIDGVSLALPFAMGYKAINTLDSMVGYKNEKYMNFGTVSARIDDIANFIPARLSGGLIIPIAAFILRYDYKSAWRIFFRDRLNHSSPNSGNSEAAFAGALGVQFGGKTSYFGKIHNKPTIGDKLKNFGIPDVKKGIRLLYVTSWVGMVIFTIIYSLISYIK</sequence>
<dbReference type="GO" id="GO:0005886">
    <property type="term" value="C:plasma membrane"/>
    <property type="evidence" value="ECO:0007669"/>
    <property type="project" value="UniProtKB-SubCell"/>
</dbReference>
<feature type="transmembrane region" description="Helical" evidence="9">
    <location>
        <begin position="298"/>
        <end position="320"/>
    </location>
</feature>
<accession>A0A7G9GZG9</accession>
<comment type="similarity">
    <text evidence="3 9">Belongs to the CobD/CbiB family.</text>
</comment>
<feature type="transmembrane region" description="Helical" evidence="9">
    <location>
        <begin position="55"/>
        <end position="84"/>
    </location>
</feature>
<protein>
    <recommendedName>
        <fullName evidence="9">Cobalamin biosynthesis protein CobD</fullName>
    </recommendedName>
</protein>
<dbReference type="GO" id="GO:0048472">
    <property type="term" value="F:threonine-phosphate decarboxylase activity"/>
    <property type="evidence" value="ECO:0007669"/>
    <property type="project" value="InterPro"/>
</dbReference>
<evidence type="ECO:0000256" key="6">
    <source>
        <dbReference type="ARBA" id="ARBA00022692"/>
    </source>
</evidence>
<keyword evidence="6 9" id="KW-0812">Transmembrane</keyword>
<reference evidence="10 11" key="1">
    <citation type="submission" date="2020-08" db="EMBL/GenBank/DDBJ databases">
        <authorList>
            <person name="Liu C."/>
            <person name="Sun Q."/>
        </authorList>
    </citation>
    <scope>NUCLEOTIDE SEQUENCE [LARGE SCALE GENOMIC DNA]</scope>
    <source>
        <strain evidence="10 11">NSJ-57</strain>
    </source>
</reference>
<dbReference type="Proteomes" id="UP000515913">
    <property type="component" value="Chromosome"/>
</dbReference>
<evidence type="ECO:0000256" key="5">
    <source>
        <dbReference type="ARBA" id="ARBA00022573"/>
    </source>
</evidence>
<dbReference type="HAMAP" id="MF_00024">
    <property type="entry name" value="CobD_CbiB"/>
    <property type="match status" value="1"/>
</dbReference>
<dbReference type="UniPathway" id="UPA00148"/>
<evidence type="ECO:0000256" key="1">
    <source>
        <dbReference type="ARBA" id="ARBA00004651"/>
    </source>
</evidence>
<evidence type="ECO:0000256" key="2">
    <source>
        <dbReference type="ARBA" id="ARBA00004953"/>
    </source>
</evidence>
<dbReference type="PANTHER" id="PTHR34308">
    <property type="entry name" value="COBALAMIN BIOSYNTHESIS PROTEIN CBIB"/>
    <property type="match status" value="1"/>
</dbReference>
<comment type="pathway">
    <text evidence="2 9">Cofactor biosynthesis; adenosylcobalamin biosynthesis.</text>
</comment>
<evidence type="ECO:0000313" key="11">
    <source>
        <dbReference type="Proteomes" id="UP000515913"/>
    </source>
</evidence>
<evidence type="ECO:0000313" key="10">
    <source>
        <dbReference type="EMBL" id="QNM16201.1"/>
    </source>
</evidence>
<dbReference type="Pfam" id="PF03186">
    <property type="entry name" value="CobD_Cbib"/>
    <property type="match status" value="1"/>
</dbReference>
<evidence type="ECO:0000256" key="7">
    <source>
        <dbReference type="ARBA" id="ARBA00022989"/>
    </source>
</evidence>
<dbReference type="AlphaFoldDB" id="A0A7G9GZG9"/>